<name>A0ABW0P3T1_9HYPH</name>
<dbReference type="RefSeq" id="WP_156449947.1">
    <property type="nucleotide sequence ID" value="NZ_JBHSLU010000051.1"/>
</dbReference>
<gene>
    <name evidence="2" type="ORF">ACFPN9_16325</name>
</gene>
<comment type="caution">
    <text evidence="2">The sequence shown here is derived from an EMBL/GenBank/DDBJ whole genome shotgun (WGS) entry which is preliminary data.</text>
</comment>
<proteinExistence type="predicted"/>
<dbReference type="EMBL" id="JBHSLU010000051">
    <property type="protein sequence ID" value="MFC5506818.1"/>
    <property type="molecule type" value="Genomic_DNA"/>
</dbReference>
<sequence>MTMTFVAALIGAASAGLALFGGVLPDGSIMGEVLSLVMAGLTALAIASAAALDI</sequence>
<reference evidence="3" key="1">
    <citation type="journal article" date="2019" name="Int. J. Syst. Evol. Microbiol.">
        <title>The Global Catalogue of Microorganisms (GCM) 10K type strain sequencing project: providing services to taxonomists for standard genome sequencing and annotation.</title>
        <authorList>
            <consortium name="The Broad Institute Genomics Platform"/>
            <consortium name="The Broad Institute Genome Sequencing Center for Infectious Disease"/>
            <person name="Wu L."/>
            <person name="Ma J."/>
        </authorList>
    </citation>
    <scope>NUCLEOTIDE SEQUENCE [LARGE SCALE GENOMIC DNA]</scope>
    <source>
        <strain evidence="3">CCUG 43117</strain>
    </source>
</reference>
<keyword evidence="1" id="KW-0472">Membrane</keyword>
<dbReference type="Proteomes" id="UP001596060">
    <property type="component" value="Unassembled WGS sequence"/>
</dbReference>
<feature type="transmembrane region" description="Helical" evidence="1">
    <location>
        <begin position="35"/>
        <end position="52"/>
    </location>
</feature>
<evidence type="ECO:0000313" key="2">
    <source>
        <dbReference type="EMBL" id="MFC5506818.1"/>
    </source>
</evidence>
<keyword evidence="3" id="KW-1185">Reference proteome</keyword>
<keyword evidence="1" id="KW-0812">Transmembrane</keyword>
<evidence type="ECO:0000256" key="1">
    <source>
        <dbReference type="SAM" id="Phobius"/>
    </source>
</evidence>
<evidence type="ECO:0000313" key="3">
    <source>
        <dbReference type="Proteomes" id="UP001596060"/>
    </source>
</evidence>
<organism evidence="2 3">
    <name type="scientific">Bosea massiliensis</name>
    <dbReference type="NCBI Taxonomy" id="151419"/>
    <lineage>
        <taxon>Bacteria</taxon>
        <taxon>Pseudomonadati</taxon>
        <taxon>Pseudomonadota</taxon>
        <taxon>Alphaproteobacteria</taxon>
        <taxon>Hyphomicrobiales</taxon>
        <taxon>Boseaceae</taxon>
        <taxon>Bosea</taxon>
    </lineage>
</organism>
<keyword evidence="1" id="KW-1133">Transmembrane helix</keyword>
<protein>
    <submittedName>
        <fullName evidence="2">Uncharacterized protein</fullName>
    </submittedName>
</protein>
<accession>A0ABW0P3T1</accession>